<accession>A0AB33K7B6</accession>
<protein>
    <submittedName>
        <fullName evidence="1">Uncharacterized protein</fullName>
    </submittedName>
</protein>
<reference evidence="1" key="1">
    <citation type="submission" date="2024-07" db="EMBL/GenBank/DDBJ databases">
        <title>Complete genome sequences of cellulolytic bacteria, Kitasatospora sp. CMC57 and Streptomyces sp. CMC78, isolated from Japanese agricultural soil.</title>
        <authorList>
            <person name="Hashimoto T."/>
            <person name="Ito M."/>
            <person name="Iwamoto M."/>
            <person name="Fukahori D."/>
            <person name="Shoda T."/>
            <person name="Sakoda M."/>
            <person name="Morohoshi T."/>
            <person name="Mitsuboshi M."/>
            <person name="Nishizawa T."/>
        </authorList>
    </citation>
    <scope>NUCLEOTIDE SEQUENCE</scope>
    <source>
        <strain evidence="1">CMC57</strain>
    </source>
</reference>
<dbReference type="AlphaFoldDB" id="A0AB33K7B6"/>
<evidence type="ECO:0000313" key="1">
    <source>
        <dbReference type="EMBL" id="BFP49359.1"/>
    </source>
</evidence>
<proteinExistence type="predicted"/>
<dbReference type="EMBL" id="AP035881">
    <property type="protein sequence ID" value="BFP49359.1"/>
    <property type="molecule type" value="Genomic_DNA"/>
</dbReference>
<gene>
    <name evidence="1" type="ORF">KCMC57_57270</name>
</gene>
<dbReference type="RefSeq" id="WP_407991477.1">
    <property type="nucleotide sequence ID" value="NZ_AP035881.2"/>
</dbReference>
<sequence length="103" mass="11210">MRVQVQHAEESNVIDLKQADNDIYNTRKYTPIPDPETQAAWSAASEHIGAGLKTVLSVYSLVPKSSIPPDQARATADRGRAEFDAGLTELKTVGTRLQAFGQV</sequence>
<name>A0AB33K7B6_9ACTN</name>
<organism evidence="1">
    <name type="scientific">Kitasatospora sp. CMC57</name>
    <dbReference type="NCBI Taxonomy" id="3231513"/>
    <lineage>
        <taxon>Bacteria</taxon>
        <taxon>Bacillati</taxon>
        <taxon>Actinomycetota</taxon>
        <taxon>Actinomycetes</taxon>
        <taxon>Kitasatosporales</taxon>
        <taxon>Streptomycetaceae</taxon>
        <taxon>Kitasatospora</taxon>
    </lineage>
</organism>